<keyword evidence="3" id="KW-1185">Reference proteome</keyword>
<name>A0A177P1B9_9GAMM</name>
<evidence type="ECO:0000313" key="2">
    <source>
        <dbReference type="EMBL" id="OAI24045.1"/>
    </source>
</evidence>
<comment type="caution">
    <text evidence="2">The sequence shown here is derived from an EMBL/GenBank/DDBJ whole genome shotgun (WGS) entry which is preliminary data.</text>
</comment>
<dbReference type="AlphaFoldDB" id="A0A177P1B9"/>
<evidence type="ECO:0000313" key="3">
    <source>
        <dbReference type="Proteomes" id="UP000077628"/>
    </source>
</evidence>
<feature type="compositionally biased region" description="Basic and acidic residues" evidence="1">
    <location>
        <begin position="114"/>
        <end position="132"/>
    </location>
</feature>
<reference evidence="3" key="1">
    <citation type="submission" date="2016-03" db="EMBL/GenBank/DDBJ databases">
        <authorList>
            <person name="Heylen K."/>
            <person name="De Vos P."/>
            <person name="Vekeman B."/>
        </authorList>
    </citation>
    <scope>NUCLEOTIDE SEQUENCE [LARGE SCALE GENOMIC DNA]</scope>
    <source>
        <strain evidence="3">R-45383</strain>
    </source>
</reference>
<dbReference type="Proteomes" id="UP000077628">
    <property type="component" value="Unassembled WGS sequence"/>
</dbReference>
<evidence type="ECO:0000256" key="1">
    <source>
        <dbReference type="SAM" id="MobiDB-lite"/>
    </source>
</evidence>
<gene>
    <name evidence="2" type="ORF">A1355_21000</name>
</gene>
<dbReference type="EMBL" id="LUUK01000052">
    <property type="protein sequence ID" value="OAI24045.1"/>
    <property type="molecule type" value="Genomic_DNA"/>
</dbReference>
<feature type="region of interest" description="Disordered" evidence="1">
    <location>
        <begin position="1"/>
        <end position="66"/>
    </location>
</feature>
<accession>A0A177P1B9</accession>
<feature type="compositionally biased region" description="Polar residues" evidence="1">
    <location>
        <begin position="85"/>
        <end position="94"/>
    </location>
</feature>
<proteinExistence type="predicted"/>
<organism evidence="2 3">
    <name type="scientific">Methylomonas koyamae</name>
    <dbReference type="NCBI Taxonomy" id="702114"/>
    <lineage>
        <taxon>Bacteria</taxon>
        <taxon>Pseudomonadati</taxon>
        <taxon>Pseudomonadota</taxon>
        <taxon>Gammaproteobacteria</taxon>
        <taxon>Methylococcales</taxon>
        <taxon>Methylococcaceae</taxon>
        <taxon>Methylomonas</taxon>
    </lineage>
</organism>
<sequence length="158" mass="16956">MGGALAATKPVPRRALKFATDQTSFGQTAPIRTTVDPATPYKQKDPKSGACSAPNPAAIRSTASPDPVCAAAAKDKVSINNQYLVSKPAEQNPSSRRRFAQAGTPRAKVVAKSAEIRADAVASDTHRAERANARRVGYRQGLRQRTQPRADFHSNAYR</sequence>
<dbReference type="STRING" id="702114.A1355_21000"/>
<feature type="region of interest" description="Disordered" evidence="1">
    <location>
        <begin position="85"/>
        <end position="158"/>
    </location>
</feature>
<feature type="compositionally biased region" description="Polar residues" evidence="1">
    <location>
        <begin position="20"/>
        <end position="31"/>
    </location>
</feature>
<protein>
    <submittedName>
        <fullName evidence="2">Uncharacterized protein</fullName>
    </submittedName>
</protein>